<comment type="similarity">
    <text evidence="1">Belongs to the short-chain fatty acyl-CoA assimilation regulator (ScfR) family.</text>
</comment>
<dbReference type="InterPro" id="IPR001387">
    <property type="entry name" value="Cro/C1-type_HTH"/>
</dbReference>
<proteinExistence type="inferred from homology"/>
<evidence type="ECO:0000313" key="3">
    <source>
        <dbReference type="EMBL" id="SHH48985.1"/>
    </source>
</evidence>
<evidence type="ECO:0000313" key="4">
    <source>
        <dbReference type="Proteomes" id="UP000184212"/>
    </source>
</evidence>
<keyword evidence="4" id="KW-1185">Reference proteome</keyword>
<dbReference type="InterPro" id="IPR010982">
    <property type="entry name" value="Lambda_DNA-bd_dom_sf"/>
</dbReference>
<accession>A0A1M5TDU3</accession>
<evidence type="ECO:0000259" key="2">
    <source>
        <dbReference type="PROSITE" id="PS50943"/>
    </source>
</evidence>
<name>A0A1M5TDU3_9BACT</name>
<dbReference type="PANTHER" id="PTHR43236:SF1">
    <property type="entry name" value="BLL7220 PROTEIN"/>
    <property type="match status" value="1"/>
</dbReference>
<dbReference type="SMART" id="SM00530">
    <property type="entry name" value="HTH_XRE"/>
    <property type="match status" value="1"/>
</dbReference>
<protein>
    <submittedName>
        <fullName evidence="3">Helix-turn-helix</fullName>
    </submittedName>
</protein>
<dbReference type="GO" id="GO:0003677">
    <property type="term" value="F:DNA binding"/>
    <property type="evidence" value="ECO:0007669"/>
    <property type="project" value="InterPro"/>
</dbReference>
<dbReference type="Gene3D" id="1.10.10.2910">
    <property type="match status" value="1"/>
</dbReference>
<dbReference type="PROSITE" id="PS50943">
    <property type="entry name" value="HTH_CROC1"/>
    <property type="match status" value="1"/>
</dbReference>
<dbReference type="EMBL" id="FQWQ01000003">
    <property type="protein sequence ID" value="SHH48985.1"/>
    <property type="molecule type" value="Genomic_DNA"/>
</dbReference>
<dbReference type="Gene3D" id="1.10.260.40">
    <property type="entry name" value="lambda repressor-like DNA-binding domains"/>
    <property type="match status" value="1"/>
</dbReference>
<sequence length="358" mass="40578">MNNFQPNWASKPGDTIADVLKERRWSINSFAERIGCSKDIASDIISGSISIDTGIAKKLEKALGASAAFWINRENQFRKDLSRIDVEKAWLKDLPINDMIQYGWIPRTNNLLETCLRFFQVPDIEAWNEKYNALVGEYSFRASQAYSSSKSAVATWLRQGEIKSSASTNTKWNKQSFIDSLDNIKALTRKKDPKDFIPNLKNICAESGVSVVILPTPSGCRASGATKFINEEKALILLSFRYLSDDQFWFTFFHEAGHLVLHEQREVFIDEDAGDVKDQKEVEANSFAGEVLIPHTLHTQLFKIRGNHKDIIRFAMQAGVSPGIVVGQLQHHGHFKPSYMNSLKRRFDKEEITSLSDN</sequence>
<dbReference type="Proteomes" id="UP000184212">
    <property type="component" value="Unassembled WGS sequence"/>
</dbReference>
<organism evidence="3 4">
    <name type="scientific">Chryseolinea serpens</name>
    <dbReference type="NCBI Taxonomy" id="947013"/>
    <lineage>
        <taxon>Bacteria</taxon>
        <taxon>Pseudomonadati</taxon>
        <taxon>Bacteroidota</taxon>
        <taxon>Cytophagia</taxon>
        <taxon>Cytophagales</taxon>
        <taxon>Fulvivirgaceae</taxon>
        <taxon>Chryseolinea</taxon>
    </lineage>
</organism>
<feature type="domain" description="HTH cro/C1-type" evidence="2">
    <location>
        <begin position="16"/>
        <end position="70"/>
    </location>
</feature>
<dbReference type="Pfam" id="PF06114">
    <property type="entry name" value="Peptidase_M78"/>
    <property type="match status" value="1"/>
</dbReference>
<evidence type="ECO:0000256" key="1">
    <source>
        <dbReference type="ARBA" id="ARBA00007227"/>
    </source>
</evidence>
<reference evidence="3 4" key="1">
    <citation type="submission" date="2016-11" db="EMBL/GenBank/DDBJ databases">
        <authorList>
            <person name="Jaros S."/>
            <person name="Januszkiewicz K."/>
            <person name="Wedrychowicz H."/>
        </authorList>
    </citation>
    <scope>NUCLEOTIDE SEQUENCE [LARGE SCALE GENOMIC DNA]</scope>
    <source>
        <strain evidence="3 4">DSM 24574</strain>
    </source>
</reference>
<dbReference type="PANTHER" id="PTHR43236">
    <property type="entry name" value="ANTITOXIN HIGA1"/>
    <property type="match status" value="1"/>
</dbReference>
<dbReference type="Pfam" id="PF01381">
    <property type="entry name" value="HTH_3"/>
    <property type="match status" value="1"/>
</dbReference>
<dbReference type="SUPFAM" id="SSF47413">
    <property type="entry name" value="lambda repressor-like DNA-binding domains"/>
    <property type="match status" value="1"/>
</dbReference>
<dbReference type="InterPro" id="IPR052345">
    <property type="entry name" value="Rad_response_metalloprotease"/>
</dbReference>
<dbReference type="AlphaFoldDB" id="A0A1M5TDU3"/>
<dbReference type="InterPro" id="IPR010359">
    <property type="entry name" value="IrrE_HExxH"/>
</dbReference>
<gene>
    <name evidence="3" type="ORF">SAMN04488109_4019</name>
</gene>